<dbReference type="CDD" id="cd05120">
    <property type="entry name" value="APH_ChoK_like"/>
    <property type="match status" value="1"/>
</dbReference>
<sequence length="258" mass="29247">MNGRVISSDELSKARPFGDFCPVFKIDDNTVVKTGDCVRLAEAAAMKLVRERTTIPVPEIFNAYTDEDSGHVRIVMQFVEGDVLADVWEKFNNDQKADVIEQLRGFFSQLRNIKGSFIGSVDGTACEDQMFTDELGAYGPYEDEAAFNDGIVTALKRSKQNAWVDLVSNMIEGILKGHDTVMTHGDFCPRNIIVQGTRVAAVIDWEMSGFYPEYWEYVKALYRPAWESGWIKERAVDYILHPYLSELGVILHTRDIVW</sequence>
<accession>A0A165FHR1</accession>
<dbReference type="RefSeq" id="XP_018186548.1">
    <property type="nucleotide sequence ID" value="XM_018336184.1"/>
</dbReference>
<dbReference type="InterPro" id="IPR011009">
    <property type="entry name" value="Kinase-like_dom_sf"/>
</dbReference>
<dbReference type="SUPFAM" id="SSF56112">
    <property type="entry name" value="Protein kinase-like (PK-like)"/>
    <property type="match status" value="1"/>
</dbReference>
<dbReference type="InParanoid" id="A0A165FHR1"/>
<evidence type="ECO:0000259" key="1">
    <source>
        <dbReference type="Pfam" id="PF01636"/>
    </source>
</evidence>
<dbReference type="AlphaFoldDB" id="A0A165FHR1"/>
<dbReference type="STRING" id="1328760.A0A165FHR1"/>
<dbReference type="OrthoDB" id="2906425at2759"/>
<reference evidence="2 3" key="1">
    <citation type="journal article" date="2016" name="Fungal Biol.">
        <title>The genome of Xylona heveae provides a window into fungal endophytism.</title>
        <authorList>
            <person name="Gazis R."/>
            <person name="Kuo A."/>
            <person name="Riley R."/>
            <person name="LaButti K."/>
            <person name="Lipzen A."/>
            <person name="Lin J."/>
            <person name="Amirebrahimi M."/>
            <person name="Hesse C.N."/>
            <person name="Spatafora J.W."/>
            <person name="Henrissat B."/>
            <person name="Hainaut M."/>
            <person name="Grigoriev I.V."/>
            <person name="Hibbett D.S."/>
        </authorList>
    </citation>
    <scope>NUCLEOTIDE SEQUENCE [LARGE SCALE GENOMIC DNA]</scope>
    <source>
        <strain evidence="2 3">TC161</strain>
    </source>
</reference>
<evidence type="ECO:0000313" key="3">
    <source>
        <dbReference type="Proteomes" id="UP000076632"/>
    </source>
</evidence>
<dbReference type="OMA" id="FIGCIDG"/>
<evidence type="ECO:0000313" key="2">
    <source>
        <dbReference type="EMBL" id="KZF20993.1"/>
    </source>
</evidence>
<dbReference type="Pfam" id="PF01636">
    <property type="entry name" value="APH"/>
    <property type="match status" value="1"/>
</dbReference>
<dbReference type="PANTHER" id="PTHR21310">
    <property type="entry name" value="AMINOGLYCOSIDE PHOSPHOTRANSFERASE-RELATED-RELATED"/>
    <property type="match status" value="1"/>
</dbReference>
<keyword evidence="2" id="KW-0808">Transferase</keyword>
<dbReference type="EMBL" id="KV407461">
    <property type="protein sequence ID" value="KZF20993.1"/>
    <property type="molecule type" value="Genomic_DNA"/>
</dbReference>
<dbReference type="InterPro" id="IPR051678">
    <property type="entry name" value="AGP_Transferase"/>
</dbReference>
<organism evidence="2 3">
    <name type="scientific">Xylona heveae (strain CBS 132557 / TC161)</name>
    <dbReference type="NCBI Taxonomy" id="1328760"/>
    <lineage>
        <taxon>Eukaryota</taxon>
        <taxon>Fungi</taxon>
        <taxon>Dikarya</taxon>
        <taxon>Ascomycota</taxon>
        <taxon>Pezizomycotina</taxon>
        <taxon>Xylonomycetes</taxon>
        <taxon>Xylonales</taxon>
        <taxon>Xylonaceae</taxon>
        <taxon>Xylona</taxon>
    </lineage>
</organism>
<feature type="domain" description="Aminoglycoside phosphotransferase" evidence="1">
    <location>
        <begin position="41"/>
        <end position="238"/>
    </location>
</feature>
<dbReference type="GeneID" id="28901321"/>
<dbReference type="PANTHER" id="PTHR21310:SF58">
    <property type="entry name" value="AMINOGLYCOSIDE PHOSPHOTRANSFERASE DOMAIN-CONTAINING PROTEIN"/>
    <property type="match status" value="1"/>
</dbReference>
<proteinExistence type="predicted"/>
<name>A0A165FHR1_XYLHT</name>
<dbReference type="GO" id="GO:0016740">
    <property type="term" value="F:transferase activity"/>
    <property type="evidence" value="ECO:0007669"/>
    <property type="project" value="UniProtKB-KW"/>
</dbReference>
<dbReference type="Proteomes" id="UP000076632">
    <property type="component" value="Unassembled WGS sequence"/>
</dbReference>
<dbReference type="Gene3D" id="3.90.1200.10">
    <property type="match status" value="1"/>
</dbReference>
<gene>
    <name evidence="2" type="ORF">L228DRAFT_284078</name>
</gene>
<protein>
    <submittedName>
        <fullName evidence="2">Phosphotransferase enzyme family protein-like protein</fullName>
    </submittedName>
</protein>
<keyword evidence="3" id="KW-1185">Reference proteome</keyword>
<dbReference type="Gene3D" id="3.30.200.150">
    <property type="match status" value="1"/>
</dbReference>
<dbReference type="InterPro" id="IPR002575">
    <property type="entry name" value="Aminoglycoside_PTrfase"/>
</dbReference>